<dbReference type="Gene3D" id="2.60.120.200">
    <property type="match status" value="1"/>
</dbReference>
<name>A0A9P7K915_9AGAR</name>
<dbReference type="SUPFAM" id="SSF49899">
    <property type="entry name" value="Concanavalin A-like lectins/glucanases"/>
    <property type="match status" value="1"/>
</dbReference>
<evidence type="ECO:0008006" key="5">
    <source>
        <dbReference type="Google" id="ProtNLM"/>
    </source>
</evidence>
<dbReference type="Pfam" id="PF26113">
    <property type="entry name" value="GH16_XgeA"/>
    <property type="match status" value="1"/>
</dbReference>
<evidence type="ECO:0000256" key="1">
    <source>
        <dbReference type="SAM" id="MobiDB-lite"/>
    </source>
</evidence>
<comment type="caution">
    <text evidence="3">The sequence shown here is derived from an EMBL/GenBank/DDBJ whole genome shotgun (WGS) entry which is preliminary data.</text>
</comment>
<feature type="compositionally biased region" description="Polar residues" evidence="1">
    <location>
        <begin position="265"/>
        <end position="281"/>
    </location>
</feature>
<dbReference type="InterPro" id="IPR013320">
    <property type="entry name" value="ConA-like_dom_sf"/>
</dbReference>
<keyword evidence="4" id="KW-1185">Reference proteome</keyword>
<dbReference type="Proteomes" id="UP000775547">
    <property type="component" value="Unassembled WGS sequence"/>
</dbReference>
<accession>A0A9P7K915</accession>
<feature type="region of interest" description="Disordered" evidence="1">
    <location>
        <begin position="243"/>
        <end position="282"/>
    </location>
</feature>
<dbReference type="PANTHER" id="PTHR10963:SF24">
    <property type="entry name" value="GLYCOSIDASE C21B10.07-RELATED"/>
    <property type="match status" value="1"/>
</dbReference>
<dbReference type="PANTHER" id="PTHR10963">
    <property type="entry name" value="GLYCOSYL HYDROLASE-RELATED"/>
    <property type="match status" value="1"/>
</dbReference>
<evidence type="ECO:0000256" key="2">
    <source>
        <dbReference type="SAM" id="SignalP"/>
    </source>
</evidence>
<reference evidence="3" key="1">
    <citation type="submission" date="2020-07" db="EMBL/GenBank/DDBJ databases">
        <authorList>
            <person name="Nieuwenhuis M."/>
            <person name="Van De Peppel L.J.J."/>
        </authorList>
    </citation>
    <scope>NUCLEOTIDE SEQUENCE</scope>
    <source>
        <strain evidence="3">AP01</strain>
        <tissue evidence="3">Mycelium</tissue>
    </source>
</reference>
<keyword evidence="2" id="KW-0732">Signal</keyword>
<sequence>MRLPRSGAALVVFAVSSASSAVYVPLREYSGRTFFDGWDFWGNVDNTTWEWPHAGEIDIIEGINLQNNNQYALHADAGCAQAAHPLQSGHTLEGDCSIPRGCIVAENKPGSYGRGFAEAGGGVYAVQLDIAGVFIWFWSRPDVPDMIRTATSTTNMDVAAFGVPSAAYPASGCNITQYFGPQQLVLLTTLCGSWAGVPSIYSSTCPGQCIADNIFGPGSPTYDNAYWEIPYIRTYIAEDLAPSLPPPSSSSSELPSPSPSSEPSISTSRASPTPTGGTNIGKNGAARVGEGVLGVVAAVLGAAYVLRRAA</sequence>
<gene>
    <name evidence="3" type="ORF">DXG03_001819</name>
</gene>
<dbReference type="GO" id="GO:0009251">
    <property type="term" value="P:glucan catabolic process"/>
    <property type="evidence" value="ECO:0007669"/>
    <property type="project" value="TreeGrafter"/>
</dbReference>
<dbReference type="EMBL" id="JABCKV010000143">
    <property type="protein sequence ID" value="KAG5642971.1"/>
    <property type="molecule type" value="Genomic_DNA"/>
</dbReference>
<dbReference type="OrthoDB" id="192832at2759"/>
<evidence type="ECO:0000313" key="4">
    <source>
        <dbReference type="Proteomes" id="UP000775547"/>
    </source>
</evidence>
<feature type="compositionally biased region" description="Low complexity" evidence="1">
    <location>
        <begin position="249"/>
        <end position="264"/>
    </location>
</feature>
<feature type="chain" id="PRO_5040443176" description="Glycoside hydrolase family 16 protein" evidence="2">
    <location>
        <begin position="22"/>
        <end position="310"/>
    </location>
</feature>
<organism evidence="3 4">
    <name type="scientific">Asterophora parasitica</name>
    <dbReference type="NCBI Taxonomy" id="117018"/>
    <lineage>
        <taxon>Eukaryota</taxon>
        <taxon>Fungi</taxon>
        <taxon>Dikarya</taxon>
        <taxon>Basidiomycota</taxon>
        <taxon>Agaricomycotina</taxon>
        <taxon>Agaricomycetes</taxon>
        <taxon>Agaricomycetidae</taxon>
        <taxon>Agaricales</taxon>
        <taxon>Tricholomatineae</taxon>
        <taxon>Lyophyllaceae</taxon>
        <taxon>Asterophora</taxon>
    </lineage>
</organism>
<proteinExistence type="predicted"/>
<feature type="signal peptide" evidence="2">
    <location>
        <begin position="1"/>
        <end position="21"/>
    </location>
</feature>
<protein>
    <recommendedName>
        <fullName evidence="5">Glycoside hydrolase family 16 protein</fullName>
    </recommendedName>
</protein>
<dbReference type="AlphaFoldDB" id="A0A9P7K915"/>
<dbReference type="InterPro" id="IPR050546">
    <property type="entry name" value="Glycosyl_Hydrlase_16"/>
</dbReference>
<reference evidence="3" key="2">
    <citation type="submission" date="2021-10" db="EMBL/GenBank/DDBJ databases">
        <title>Phylogenomics reveals ancestral predisposition of the termite-cultivated fungus Termitomyces towards a domesticated lifestyle.</title>
        <authorList>
            <person name="Auxier B."/>
            <person name="Grum-Grzhimaylo A."/>
            <person name="Cardenas M.E."/>
            <person name="Lodge J.D."/>
            <person name="Laessoe T."/>
            <person name="Pedersen O."/>
            <person name="Smith M.E."/>
            <person name="Kuyper T.W."/>
            <person name="Franco-Molano E.A."/>
            <person name="Baroni T.J."/>
            <person name="Aanen D.K."/>
        </authorList>
    </citation>
    <scope>NUCLEOTIDE SEQUENCE</scope>
    <source>
        <strain evidence="3">AP01</strain>
        <tissue evidence="3">Mycelium</tissue>
    </source>
</reference>
<evidence type="ECO:0000313" key="3">
    <source>
        <dbReference type="EMBL" id="KAG5642971.1"/>
    </source>
</evidence>